<dbReference type="OrthoDB" id="10649535at2759"/>
<feature type="compositionally biased region" description="Low complexity" evidence="1">
    <location>
        <begin position="49"/>
        <end position="70"/>
    </location>
</feature>
<accession>A0A9P1CXQ5</accession>
<evidence type="ECO:0000313" key="3">
    <source>
        <dbReference type="EMBL" id="CAL4786294.1"/>
    </source>
</evidence>
<evidence type="ECO:0000313" key="4">
    <source>
        <dbReference type="Proteomes" id="UP001152797"/>
    </source>
</evidence>
<evidence type="ECO:0000313" key="2">
    <source>
        <dbReference type="EMBL" id="CAI3998982.1"/>
    </source>
</evidence>
<name>A0A9P1CXQ5_9DINO</name>
<dbReference type="AlphaFoldDB" id="A0A9P1CXQ5"/>
<dbReference type="EMBL" id="CAMXCT010002563">
    <property type="protein sequence ID" value="CAI3998982.1"/>
    <property type="molecule type" value="Genomic_DNA"/>
</dbReference>
<gene>
    <name evidence="2" type="ORF">C1SCF055_LOCUS25235</name>
</gene>
<dbReference type="EMBL" id="CAMXCT030002563">
    <property type="protein sequence ID" value="CAL4786294.1"/>
    <property type="molecule type" value="Genomic_DNA"/>
</dbReference>
<feature type="region of interest" description="Disordered" evidence="1">
    <location>
        <begin position="41"/>
        <end position="72"/>
    </location>
</feature>
<evidence type="ECO:0000256" key="1">
    <source>
        <dbReference type="SAM" id="MobiDB-lite"/>
    </source>
</evidence>
<dbReference type="Proteomes" id="UP001152797">
    <property type="component" value="Unassembled WGS sequence"/>
</dbReference>
<reference evidence="2" key="1">
    <citation type="submission" date="2022-10" db="EMBL/GenBank/DDBJ databases">
        <authorList>
            <person name="Chen Y."/>
            <person name="Dougan E. K."/>
            <person name="Chan C."/>
            <person name="Rhodes N."/>
            <person name="Thang M."/>
        </authorList>
    </citation>
    <scope>NUCLEOTIDE SEQUENCE</scope>
</reference>
<keyword evidence="4" id="KW-1185">Reference proteome</keyword>
<comment type="caution">
    <text evidence="2">The sequence shown here is derived from an EMBL/GenBank/DDBJ whole genome shotgun (WGS) entry which is preliminary data.</text>
</comment>
<reference evidence="3 4" key="2">
    <citation type="submission" date="2024-05" db="EMBL/GenBank/DDBJ databases">
        <authorList>
            <person name="Chen Y."/>
            <person name="Shah S."/>
            <person name="Dougan E. K."/>
            <person name="Thang M."/>
            <person name="Chan C."/>
        </authorList>
    </citation>
    <scope>NUCLEOTIDE SEQUENCE [LARGE SCALE GENOMIC DNA]</scope>
</reference>
<protein>
    <submittedName>
        <fullName evidence="2">Uncharacterized protein</fullName>
    </submittedName>
</protein>
<proteinExistence type="predicted"/>
<sequence length="172" mass="18569">MDQNTVAIPSDIRQRFLRDPLRSKEWKASLAEFDKRFEAASQRPLGSDEGAPAAVANGAAESSEAGSANPWAGIFRDSPKSLEALESMTVSATFPLSSGALVCKITEGPQYYICATTAAGSFGVEEPVFSHGGGTWMLDSKAAKALQDGPQKVHHWEFSNDLAKCVLEDWWC</sequence>
<organism evidence="2">
    <name type="scientific">Cladocopium goreaui</name>
    <dbReference type="NCBI Taxonomy" id="2562237"/>
    <lineage>
        <taxon>Eukaryota</taxon>
        <taxon>Sar</taxon>
        <taxon>Alveolata</taxon>
        <taxon>Dinophyceae</taxon>
        <taxon>Suessiales</taxon>
        <taxon>Symbiodiniaceae</taxon>
        <taxon>Cladocopium</taxon>
    </lineage>
</organism>
<dbReference type="EMBL" id="CAMXCT020002563">
    <property type="protein sequence ID" value="CAL1152357.1"/>
    <property type="molecule type" value="Genomic_DNA"/>
</dbReference>